<evidence type="ECO:0000256" key="4">
    <source>
        <dbReference type="ARBA" id="ARBA00022737"/>
    </source>
</evidence>
<gene>
    <name evidence="10" type="ORF">SAMN04488559_101300</name>
</gene>
<dbReference type="InterPro" id="IPR012569">
    <property type="entry name" value="Inl_IR"/>
</dbReference>
<feature type="domain" description="DUF7601" evidence="9">
    <location>
        <begin position="467"/>
        <end position="577"/>
    </location>
</feature>
<evidence type="ECO:0000256" key="2">
    <source>
        <dbReference type="ARBA" id="ARBA00022614"/>
    </source>
</evidence>
<evidence type="ECO:0000256" key="6">
    <source>
        <dbReference type="SAM" id="Phobius"/>
    </source>
</evidence>
<dbReference type="InterPro" id="IPR032675">
    <property type="entry name" value="LRR_dom_sf"/>
</dbReference>
<feature type="transmembrane region" description="Helical" evidence="6">
    <location>
        <begin position="850"/>
        <end position="868"/>
    </location>
</feature>
<evidence type="ECO:0000259" key="9">
    <source>
        <dbReference type="Pfam" id="PF24547"/>
    </source>
</evidence>
<dbReference type="PROSITE" id="PS51450">
    <property type="entry name" value="LRR"/>
    <property type="match status" value="4"/>
</dbReference>
<sequence>MKKLRIVVVCMLLFSLLVHTEIPTQAVTETVATEELKRNNEDDLVEDDTKTTDDPIEKDNTEQAIDSNQFFSTLDSTTKRIESEEVKKEEASPEVITTPDELNLYSTITGSKRIDAIFPDANLARVVAQTLGYGTDTTRTVRQTTLNTITILSADSIEVSSIEGIQYLNGATKISFENSLNITDLSPLKGASLTKLKQLYLKNNHVTDLTPLATAGLTSLEELYVEDNQLTNLTGIENILSLKSLSFQNTGDTGNAITSLEPVSKLINLQKIWGKSNLVTSLQPLGNLSGLTDVFMESNELTSISGMENKPHLANFSMMYQHVEDLTPLVNSTALVNLYIRDNQISSVEPLRNMVKLNTLLMEDNHVVDISPLNHLTNLTLFLATNQTYTLPKVAYSSLIPFELNNIVKTRNGDLVNPLGISDNGVYKNPLIQWDLPEEQTEVSYTWQTTSPAPGEFSGMVIQPVEEQKSIDFTITNTILNHPNASEVTEYTIKMMTEDGNIILPSKNNLTALPSDSTTGTFSLKSGESITLKGLLGATYTVVEKIDTTYYRAQYSSIHDTENLTNQPLPSNKTISNRLSATENRLDFINKYKSKMMIENRFLPSEATNSAVYDIFFTYPDGSTSEVHYTDITLIEGQLFEEMVEVGTSYQVIQRKIDGYEPSVEVTEDGQMQTRKFGEIGKVLLVSGIVGVEENKLVFENVKTEQMEITTKDTSKYPNINQLFDYTMTFSKPDQSVGAKYQVDKYIGDSFVETYEITLGQTSLDVHLKAGERLVFPTLPIDLQFSIEQKGVTGYLTTIDDSTNSGIITGGELSNGIKIDGNMAIGGNQLTFTNHSDAIPPSTGISQNGFASWLIILIVIVCLASYLFQKQIRYVINKNK</sequence>
<organism evidence="10 11">
    <name type="scientific">Isobaculum melis</name>
    <dbReference type="NCBI Taxonomy" id="142588"/>
    <lineage>
        <taxon>Bacteria</taxon>
        <taxon>Bacillati</taxon>
        <taxon>Bacillota</taxon>
        <taxon>Bacilli</taxon>
        <taxon>Lactobacillales</taxon>
        <taxon>Carnobacteriaceae</taxon>
        <taxon>Isobaculum</taxon>
    </lineage>
</organism>
<comment type="similarity">
    <text evidence="1">Belongs to the internalin family.</text>
</comment>
<feature type="chain" id="PRO_5038771389" evidence="7">
    <location>
        <begin position="21"/>
        <end position="880"/>
    </location>
</feature>
<dbReference type="InterPro" id="IPR001611">
    <property type="entry name" value="Leu-rich_rpt"/>
</dbReference>
<evidence type="ECO:0000313" key="10">
    <source>
        <dbReference type="EMBL" id="SER54501.1"/>
    </source>
</evidence>
<evidence type="ECO:0000313" key="11">
    <source>
        <dbReference type="Proteomes" id="UP000198948"/>
    </source>
</evidence>
<keyword evidence="2" id="KW-0433">Leucine-rich repeat</keyword>
<dbReference type="InterPro" id="IPR014756">
    <property type="entry name" value="Ig_E-set"/>
</dbReference>
<keyword evidence="6" id="KW-0812">Transmembrane</keyword>
<accession>A0A1H9Q218</accession>
<dbReference type="SUPFAM" id="SSF81296">
    <property type="entry name" value="E set domains"/>
    <property type="match status" value="1"/>
</dbReference>
<protein>
    <submittedName>
        <fullName evidence="10">Leucine-rich repeat (LRR) protein</fullName>
    </submittedName>
</protein>
<dbReference type="Gene3D" id="3.80.10.10">
    <property type="entry name" value="Ribonuclease Inhibitor"/>
    <property type="match status" value="2"/>
</dbReference>
<dbReference type="Gene3D" id="2.60.40.1140">
    <property type="entry name" value="Collagen-binding surface protein Cna, B-type domain"/>
    <property type="match status" value="2"/>
</dbReference>
<dbReference type="Proteomes" id="UP000198948">
    <property type="component" value="Unassembled WGS sequence"/>
</dbReference>
<dbReference type="AlphaFoldDB" id="A0A1H9Q218"/>
<feature type="domain" description="Internalin Ig-like inter-repeat region" evidence="8">
    <location>
        <begin position="413"/>
        <end position="465"/>
    </location>
</feature>
<dbReference type="InterPro" id="IPR003591">
    <property type="entry name" value="Leu-rich_rpt_typical-subtyp"/>
</dbReference>
<name>A0A1H9Q218_9LACT</name>
<feature type="region of interest" description="Disordered" evidence="5">
    <location>
        <begin position="38"/>
        <end position="57"/>
    </location>
</feature>
<feature type="signal peptide" evidence="7">
    <location>
        <begin position="1"/>
        <end position="20"/>
    </location>
</feature>
<proteinExistence type="inferred from homology"/>
<dbReference type="STRING" id="142588.SAMN04488559_101300"/>
<dbReference type="SUPFAM" id="SSF52058">
    <property type="entry name" value="L domain-like"/>
    <property type="match status" value="1"/>
</dbReference>
<dbReference type="InterPro" id="IPR050836">
    <property type="entry name" value="SDS22/Internalin_LRR"/>
</dbReference>
<evidence type="ECO:0000259" key="8">
    <source>
        <dbReference type="Pfam" id="PF08191"/>
    </source>
</evidence>
<dbReference type="SMART" id="SM00365">
    <property type="entry name" value="LRR_SD22"/>
    <property type="match status" value="5"/>
</dbReference>
<evidence type="ECO:0000256" key="7">
    <source>
        <dbReference type="SAM" id="SignalP"/>
    </source>
</evidence>
<dbReference type="PANTHER" id="PTHR46652:SF3">
    <property type="entry name" value="LEUCINE-RICH REPEAT-CONTAINING PROTEIN 9"/>
    <property type="match status" value="1"/>
</dbReference>
<evidence type="ECO:0000256" key="5">
    <source>
        <dbReference type="SAM" id="MobiDB-lite"/>
    </source>
</evidence>
<dbReference type="InterPro" id="IPR055382">
    <property type="entry name" value="DUF7601"/>
</dbReference>
<dbReference type="Pfam" id="PF13855">
    <property type="entry name" value="LRR_8"/>
    <property type="match status" value="1"/>
</dbReference>
<reference evidence="10 11" key="1">
    <citation type="submission" date="2016-10" db="EMBL/GenBank/DDBJ databases">
        <authorList>
            <person name="de Groot N.N."/>
        </authorList>
    </citation>
    <scope>NUCLEOTIDE SEQUENCE [LARGE SCALE GENOMIC DNA]</scope>
    <source>
        <strain evidence="10 11">DSM 13760</strain>
    </source>
</reference>
<evidence type="ECO:0000256" key="3">
    <source>
        <dbReference type="ARBA" id="ARBA00022729"/>
    </source>
</evidence>
<keyword evidence="11" id="KW-1185">Reference proteome</keyword>
<dbReference type="InterPro" id="IPR014755">
    <property type="entry name" value="Cu-Rt/internalin_Ig-like"/>
</dbReference>
<keyword evidence="4" id="KW-0677">Repeat</keyword>
<dbReference type="Pfam" id="PF24547">
    <property type="entry name" value="DUF7601"/>
    <property type="match status" value="2"/>
</dbReference>
<dbReference type="EMBL" id="FOHA01000001">
    <property type="protein sequence ID" value="SER54501.1"/>
    <property type="molecule type" value="Genomic_DNA"/>
</dbReference>
<dbReference type="Gene3D" id="2.60.40.1220">
    <property type="match status" value="1"/>
</dbReference>
<evidence type="ECO:0000256" key="1">
    <source>
        <dbReference type="ARBA" id="ARBA00009432"/>
    </source>
</evidence>
<dbReference type="SMART" id="SM00369">
    <property type="entry name" value="LRR_TYP"/>
    <property type="match status" value="3"/>
</dbReference>
<feature type="domain" description="DUF7601" evidence="9">
    <location>
        <begin position="712"/>
        <end position="812"/>
    </location>
</feature>
<keyword evidence="6" id="KW-0472">Membrane</keyword>
<keyword evidence="6" id="KW-1133">Transmembrane helix</keyword>
<dbReference type="PANTHER" id="PTHR46652">
    <property type="entry name" value="LEUCINE-RICH REPEAT AND IQ DOMAIN-CONTAINING PROTEIN 1-RELATED"/>
    <property type="match status" value="1"/>
</dbReference>
<dbReference type="Pfam" id="PF08191">
    <property type="entry name" value="LRR_adjacent"/>
    <property type="match status" value="1"/>
</dbReference>
<dbReference type="RefSeq" id="WP_177165634.1">
    <property type="nucleotide sequence ID" value="NZ_FOHA01000001.1"/>
</dbReference>
<keyword evidence="3 7" id="KW-0732">Signal</keyword>